<dbReference type="AlphaFoldDB" id="A0A812L2A0"/>
<comment type="caution">
    <text evidence="1">The sequence shown here is derived from an EMBL/GenBank/DDBJ whole genome shotgun (WGS) entry which is preliminary data.</text>
</comment>
<organism evidence="1 2">
    <name type="scientific">Symbiodinium natans</name>
    <dbReference type="NCBI Taxonomy" id="878477"/>
    <lineage>
        <taxon>Eukaryota</taxon>
        <taxon>Sar</taxon>
        <taxon>Alveolata</taxon>
        <taxon>Dinophyceae</taxon>
        <taxon>Suessiales</taxon>
        <taxon>Symbiodiniaceae</taxon>
        <taxon>Symbiodinium</taxon>
    </lineage>
</organism>
<dbReference type="EMBL" id="CAJNDS010000879">
    <property type="protein sequence ID" value="CAE7238883.1"/>
    <property type="molecule type" value="Genomic_DNA"/>
</dbReference>
<protein>
    <submittedName>
        <fullName evidence="1">Uncharacterized protein</fullName>
    </submittedName>
</protein>
<sequence>MLDAEVYLEADQSAVVPVTWIGAPNGVTKVVPVQVGPEVAYGHFDPDICREGSVVVHNDSLLPQQWDVGEVVAAGQAVFKAEQSGKRARAERGLLPDAAYGSTSQARARDTVERYAERLLREQDFSVTACAGFLRELQLAWEMEPQYARSDGAMRARNADE</sequence>
<reference evidence="1" key="1">
    <citation type="submission" date="2021-02" db="EMBL/GenBank/DDBJ databases">
        <authorList>
            <person name="Dougan E. K."/>
            <person name="Rhodes N."/>
            <person name="Thang M."/>
            <person name="Chan C."/>
        </authorList>
    </citation>
    <scope>NUCLEOTIDE SEQUENCE</scope>
</reference>
<dbReference type="Proteomes" id="UP000604046">
    <property type="component" value="Unassembled WGS sequence"/>
</dbReference>
<gene>
    <name evidence="1" type="ORF">SNAT2548_LOCUS10542</name>
</gene>
<keyword evidence="2" id="KW-1185">Reference proteome</keyword>
<accession>A0A812L2A0</accession>
<proteinExistence type="predicted"/>
<name>A0A812L2A0_9DINO</name>
<evidence type="ECO:0000313" key="1">
    <source>
        <dbReference type="EMBL" id="CAE7238883.1"/>
    </source>
</evidence>
<evidence type="ECO:0000313" key="2">
    <source>
        <dbReference type="Proteomes" id="UP000604046"/>
    </source>
</evidence>